<dbReference type="PROSITE" id="PS51371">
    <property type="entry name" value="CBS"/>
    <property type="match status" value="1"/>
</dbReference>
<feature type="region of interest" description="Disordered" evidence="10">
    <location>
        <begin position="180"/>
        <end position="247"/>
    </location>
</feature>
<comment type="subcellular location">
    <subcellularLocation>
        <location evidence="1 9">Membrane</location>
        <topology evidence="1 9">Multi-pass membrane protein</topology>
    </subcellularLocation>
</comment>
<feature type="compositionally biased region" description="Basic and acidic residues" evidence="10">
    <location>
        <begin position="180"/>
        <end position="192"/>
    </location>
</feature>
<evidence type="ECO:0000313" key="12">
    <source>
        <dbReference type="Proteomes" id="UP000005239"/>
    </source>
</evidence>
<dbReference type="InterPro" id="IPR014743">
    <property type="entry name" value="Cl-channel_core"/>
</dbReference>
<feature type="compositionally biased region" description="Basic and acidic residues" evidence="10">
    <location>
        <begin position="369"/>
        <end position="389"/>
    </location>
</feature>
<keyword evidence="6 9" id="KW-0406">Ion transport</keyword>
<evidence type="ECO:0000256" key="6">
    <source>
        <dbReference type="ARBA" id="ARBA00023065"/>
    </source>
</evidence>
<dbReference type="GO" id="GO:0016020">
    <property type="term" value="C:membrane"/>
    <property type="evidence" value="ECO:0007669"/>
    <property type="project" value="UniProtKB-SubCell"/>
</dbReference>
<dbReference type="EnsemblMetazoa" id="PPA06182.1">
    <property type="protein sequence ID" value="PPA06182.1"/>
    <property type="gene ID" value="WBGene00095736"/>
</dbReference>
<feature type="region of interest" description="Disordered" evidence="10">
    <location>
        <begin position="363"/>
        <end position="391"/>
    </location>
</feature>
<feature type="compositionally biased region" description="Basic and acidic residues" evidence="10">
    <location>
        <begin position="237"/>
        <end position="247"/>
    </location>
</feature>
<dbReference type="InterPro" id="IPR001807">
    <property type="entry name" value="ClC"/>
</dbReference>
<feature type="compositionally biased region" description="Basic and acidic residues" evidence="10">
    <location>
        <begin position="200"/>
        <end position="222"/>
    </location>
</feature>
<dbReference type="Proteomes" id="UP000005239">
    <property type="component" value="Unassembled WGS sequence"/>
</dbReference>
<dbReference type="PRINTS" id="PR00762">
    <property type="entry name" value="CLCHANNEL"/>
</dbReference>
<dbReference type="AlphaFoldDB" id="A0A2A6C428"/>
<reference evidence="12" key="1">
    <citation type="journal article" date="2008" name="Nat. Genet.">
        <title>The Pristionchus pacificus genome provides a unique perspective on nematode lifestyle and parasitism.</title>
        <authorList>
            <person name="Dieterich C."/>
            <person name="Clifton S.W."/>
            <person name="Schuster L.N."/>
            <person name="Chinwalla A."/>
            <person name="Delehaunty K."/>
            <person name="Dinkelacker I."/>
            <person name="Fulton L."/>
            <person name="Fulton R."/>
            <person name="Godfrey J."/>
            <person name="Minx P."/>
            <person name="Mitreva M."/>
            <person name="Roeseler W."/>
            <person name="Tian H."/>
            <person name="Witte H."/>
            <person name="Yang S.P."/>
            <person name="Wilson R.K."/>
            <person name="Sommer R.J."/>
        </authorList>
    </citation>
    <scope>NUCLEOTIDE SEQUENCE [LARGE SCALE GENOMIC DNA]</scope>
    <source>
        <strain evidence="12">PS312</strain>
    </source>
</reference>
<dbReference type="SUPFAM" id="SSF81340">
    <property type="entry name" value="Clc chloride channel"/>
    <property type="match status" value="1"/>
</dbReference>
<dbReference type="SUPFAM" id="SSF54631">
    <property type="entry name" value="CBS-domain pair"/>
    <property type="match status" value="1"/>
</dbReference>
<name>A0A2A6C428_PRIPA</name>
<reference evidence="11" key="2">
    <citation type="submission" date="2022-06" db="UniProtKB">
        <authorList>
            <consortium name="EnsemblMetazoa"/>
        </authorList>
    </citation>
    <scope>IDENTIFICATION</scope>
    <source>
        <strain evidence="11">PS312</strain>
    </source>
</reference>
<keyword evidence="4" id="KW-0677">Repeat</keyword>
<feature type="transmembrane region" description="Helical" evidence="9">
    <location>
        <begin position="7"/>
        <end position="32"/>
    </location>
</feature>
<keyword evidence="2 9" id="KW-0813">Transport</keyword>
<evidence type="ECO:0000256" key="1">
    <source>
        <dbReference type="ARBA" id="ARBA00004141"/>
    </source>
</evidence>
<gene>
    <name evidence="11" type="primary">WBGene00095736</name>
</gene>
<dbReference type="InterPro" id="IPR000644">
    <property type="entry name" value="CBS_dom"/>
</dbReference>
<protein>
    <recommendedName>
        <fullName evidence="9">Chloride channel protein</fullName>
    </recommendedName>
</protein>
<dbReference type="InterPro" id="IPR050970">
    <property type="entry name" value="Cl_channel_volt-gated"/>
</dbReference>
<accession>A0A2A6C428</accession>
<dbReference type="PANTHER" id="PTHR45720">
    <property type="entry name" value="CHLORIDE CHANNEL PROTEIN 2"/>
    <property type="match status" value="1"/>
</dbReference>
<keyword evidence="7 9" id="KW-0472">Membrane</keyword>
<proteinExistence type="inferred from homology"/>
<organism evidence="11 12">
    <name type="scientific">Pristionchus pacificus</name>
    <name type="common">Parasitic nematode worm</name>
    <dbReference type="NCBI Taxonomy" id="54126"/>
    <lineage>
        <taxon>Eukaryota</taxon>
        <taxon>Metazoa</taxon>
        <taxon>Ecdysozoa</taxon>
        <taxon>Nematoda</taxon>
        <taxon>Chromadorea</taxon>
        <taxon>Rhabditida</taxon>
        <taxon>Rhabditina</taxon>
        <taxon>Diplogasteromorpha</taxon>
        <taxon>Diplogasteroidea</taxon>
        <taxon>Neodiplogasteridae</taxon>
        <taxon>Pristionchus</taxon>
    </lineage>
</organism>
<evidence type="ECO:0000256" key="4">
    <source>
        <dbReference type="ARBA" id="ARBA00022737"/>
    </source>
</evidence>
<comment type="similarity">
    <text evidence="9">Belongs to the chloride channel (TC 2.A.49) family.</text>
</comment>
<evidence type="ECO:0000256" key="3">
    <source>
        <dbReference type="ARBA" id="ARBA00022692"/>
    </source>
</evidence>
<dbReference type="Pfam" id="PF00654">
    <property type="entry name" value="Voltage_CLC"/>
    <property type="match status" value="1"/>
</dbReference>
<dbReference type="OrthoDB" id="4564at2759"/>
<evidence type="ECO:0000313" key="11">
    <source>
        <dbReference type="EnsemblMetazoa" id="PPA06182.1"/>
    </source>
</evidence>
<dbReference type="InterPro" id="IPR046342">
    <property type="entry name" value="CBS_dom_sf"/>
</dbReference>
<dbReference type="Gene3D" id="1.10.3080.10">
    <property type="entry name" value="Clc chloride channel"/>
    <property type="match status" value="1"/>
</dbReference>
<evidence type="ECO:0000256" key="2">
    <source>
        <dbReference type="ARBA" id="ARBA00022448"/>
    </source>
</evidence>
<dbReference type="PANTHER" id="PTHR45720:SF10">
    <property type="entry name" value="CHLORIDE CHANNEL PROTEIN 2"/>
    <property type="match status" value="1"/>
</dbReference>
<keyword evidence="8 9" id="KW-0868">Chloride</keyword>
<evidence type="ECO:0000256" key="7">
    <source>
        <dbReference type="ARBA" id="ARBA00023136"/>
    </source>
</evidence>
<keyword evidence="12" id="KW-1185">Reference proteome</keyword>
<feature type="transmembrane region" description="Helical" evidence="9">
    <location>
        <begin position="38"/>
        <end position="58"/>
    </location>
</feature>
<feature type="compositionally biased region" description="Polar residues" evidence="10">
    <location>
        <begin position="223"/>
        <end position="236"/>
    </location>
</feature>
<evidence type="ECO:0000256" key="10">
    <source>
        <dbReference type="SAM" id="MobiDB-lite"/>
    </source>
</evidence>
<keyword evidence="5 9" id="KW-1133">Transmembrane helix</keyword>
<dbReference type="Gene3D" id="3.10.580.10">
    <property type="entry name" value="CBS-domain"/>
    <property type="match status" value="2"/>
</dbReference>
<evidence type="ECO:0000256" key="8">
    <source>
        <dbReference type="ARBA" id="ARBA00023214"/>
    </source>
</evidence>
<evidence type="ECO:0000256" key="9">
    <source>
        <dbReference type="RuleBase" id="RU361221"/>
    </source>
</evidence>
<comment type="caution">
    <text evidence="9">Lacks conserved residue(s) required for the propagation of feature annotation.</text>
</comment>
<keyword evidence="3 9" id="KW-0812">Transmembrane</keyword>
<evidence type="ECO:0000256" key="5">
    <source>
        <dbReference type="ARBA" id="ARBA00022989"/>
    </source>
</evidence>
<accession>A0A8R1Y5W7</accession>
<sequence>MQMLYPGVYAVVGAAALSGAVTHSVSVCVIVFEVTGQIMASLPIIIAVVIAVAVCSYLQPSIYDSVIRMKNLPFLPDIRHTASIFHTITVDRIMVTPVQCIPRDCSYRHVRNALQTMPKLRAFPVVDSTTSMVLLGSVNRYTLLQMLQDQKAVTTSKRREEARRRMGAALFGLATLATRVKDEDEKEEEKSLESSSQQSHENENVQKNRDEEQQKNNHHELPRQSSVTFDLNTRGSTKCDESEPETRKYAQVRTAVGGFFRSLAQRRSISEEAPALFDLIGDERFAWEEAILDETINFSSVLIDSTPFQIVSHSSVFKVHSLFSLLGLNRAYVTEGGKLVGVVALKEIRDAIEKGQSGHLLPKGLSVKRKSEDVERGDTQDAHDNHAYDSTDDDDYLQDGLEIVPPLEESLLASDHLHLQMMKKRESVASILSTMSNERERWRMEQMTSRRSSKDILLRMNELYKDSESVDTAEDEREMGQEPPEIHDVPRIEVNGVSVDAGRCGNGLYFSEYNCCRFTGDVQFCCIANRR</sequence>
<dbReference type="GO" id="GO:0005254">
    <property type="term" value="F:chloride channel activity"/>
    <property type="evidence" value="ECO:0007669"/>
    <property type="project" value="UniProtKB-UniRule"/>
</dbReference>